<keyword evidence="3" id="KW-1185">Reference proteome</keyword>
<dbReference type="EMBL" id="WIGM01000119">
    <property type="protein sequence ID" value="KAF6838995.1"/>
    <property type="molecule type" value="Genomic_DNA"/>
</dbReference>
<name>A0A8H6KX92_9PEZI</name>
<protein>
    <submittedName>
        <fullName evidence="2">Uncharacterized protein</fullName>
    </submittedName>
</protein>
<accession>A0A8H6KX92</accession>
<reference evidence="2" key="1">
    <citation type="journal article" date="2020" name="Phytopathology">
        <title>Genome Sequence Resources of Colletotrichum truncatum, C. plurivorum, C. musicola, and C. sojae: Four Species Pathogenic to Soybean (Glycine max).</title>
        <authorList>
            <person name="Rogerio F."/>
            <person name="Boufleur T.R."/>
            <person name="Ciampi-Guillardi M."/>
            <person name="Sukno S.A."/>
            <person name="Thon M.R."/>
            <person name="Massola Junior N.S."/>
            <person name="Baroncelli R."/>
        </authorList>
    </citation>
    <scope>NUCLEOTIDE SEQUENCE</scope>
    <source>
        <strain evidence="2">LFN0074</strain>
    </source>
</reference>
<dbReference type="Proteomes" id="UP000639643">
    <property type="component" value="Unassembled WGS sequence"/>
</dbReference>
<feature type="region of interest" description="Disordered" evidence="1">
    <location>
        <begin position="1"/>
        <end position="21"/>
    </location>
</feature>
<organism evidence="2 3">
    <name type="scientific">Colletotrichum musicola</name>
    <dbReference type="NCBI Taxonomy" id="2175873"/>
    <lineage>
        <taxon>Eukaryota</taxon>
        <taxon>Fungi</taxon>
        <taxon>Dikarya</taxon>
        <taxon>Ascomycota</taxon>
        <taxon>Pezizomycotina</taxon>
        <taxon>Sordariomycetes</taxon>
        <taxon>Hypocreomycetidae</taxon>
        <taxon>Glomerellales</taxon>
        <taxon>Glomerellaceae</taxon>
        <taxon>Colletotrichum</taxon>
        <taxon>Colletotrichum orchidearum species complex</taxon>
    </lineage>
</organism>
<evidence type="ECO:0000313" key="3">
    <source>
        <dbReference type="Proteomes" id="UP000639643"/>
    </source>
</evidence>
<dbReference type="AlphaFoldDB" id="A0A8H6KX92"/>
<evidence type="ECO:0000256" key="1">
    <source>
        <dbReference type="SAM" id="MobiDB-lite"/>
    </source>
</evidence>
<gene>
    <name evidence="2" type="ORF">CMUS01_04404</name>
</gene>
<feature type="compositionally biased region" description="Basic and acidic residues" evidence="1">
    <location>
        <begin position="10"/>
        <end position="21"/>
    </location>
</feature>
<evidence type="ECO:0000313" key="2">
    <source>
        <dbReference type="EMBL" id="KAF6838995.1"/>
    </source>
</evidence>
<proteinExistence type="predicted"/>
<sequence>MACPPPGLRIDAHGQQSDRPHRFDEISYEPLTAFVGNTESPGRRDGANFAALETKRLSAPARSTQCGLCQQPGKPVTHNGGQMLDRCSPAGAGVGAGRSRWAVMMEESPKIMKAVGSGGTAANPGRARANLPRRAVIGKWAGP</sequence>
<comment type="caution">
    <text evidence="2">The sequence shown here is derived from an EMBL/GenBank/DDBJ whole genome shotgun (WGS) entry which is preliminary data.</text>
</comment>